<feature type="compositionally biased region" description="Pro residues" evidence="1">
    <location>
        <begin position="47"/>
        <end position="57"/>
    </location>
</feature>
<feature type="region of interest" description="Disordered" evidence="1">
    <location>
        <begin position="1"/>
        <end position="57"/>
    </location>
</feature>
<accession>A0A143PN45</accession>
<proteinExistence type="predicted"/>
<gene>
    <name evidence="2" type="ORF">LuPra_02392</name>
</gene>
<sequence>MTAVKLQRERAVADRRREKQQRRSGPKETVLTDVGVDADLAGIRLGPQPPQPWQREE</sequence>
<dbReference type="Proteomes" id="UP000076079">
    <property type="component" value="Chromosome"/>
</dbReference>
<keyword evidence="3" id="KW-1185">Reference proteome</keyword>
<reference evidence="3" key="2">
    <citation type="submission" date="2016-04" db="EMBL/GenBank/DDBJ databases">
        <title>First Complete Genome Sequence of a Subdivision 6 Acidobacterium.</title>
        <authorList>
            <person name="Huang S."/>
            <person name="Vieira S."/>
            <person name="Bunk B."/>
            <person name="Riedel T."/>
            <person name="Sproeer C."/>
            <person name="Overmann J."/>
        </authorList>
    </citation>
    <scope>NUCLEOTIDE SEQUENCE [LARGE SCALE GENOMIC DNA]</scope>
    <source>
        <strain evidence="3">DSM 100886 HEG_-6_39</strain>
    </source>
</reference>
<protein>
    <submittedName>
        <fullName evidence="2">Uncharacterized protein</fullName>
    </submittedName>
</protein>
<evidence type="ECO:0000313" key="2">
    <source>
        <dbReference type="EMBL" id="AMY09179.1"/>
    </source>
</evidence>
<dbReference type="AlphaFoldDB" id="A0A143PN45"/>
<dbReference type="EMBL" id="CP015136">
    <property type="protein sequence ID" value="AMY09179.1"/>
    <property type="molecule type" value="Genomic_DNA"/>
</dbReference>
<organism evidence="2 3">
    <name type="scientific">Luteitalea pratensis</name>
    <dbReference type="NCBI Taxonomy" id="1855912"/>
    <lineage>
        <taxon>Bacteria</taxon>
        <taxon>Pseudomonadati</taxon>
        <taxon>Acidobacteriota</taxon>
        <taxon>Vicinamibacteria</taxon>
        <taxon>Vicinamibacterales</taxon>
        <taxon>Vicinamibacteraceae</taxon>
        <taxon>Luteitalea</taxon>
    </lineage>
</organism>
<evidence type="ECO:0000256" key="1">
    <source>
        <dbReference type="SAM" id="MobiDB-lite"/>
    </source>
</evidence>
<dbReference type="KEGG" id="abac:LuPra_02392"/>
<feature type="compositionally biased region" description="Basic and acidic residues" evidence="1">
    <location>
        <begin position="1"/>
        <end position="17"/>
    </location>
</feature>
<evidence type="ECO:0000313" key="3">
    <source>
        <dbReference type="Proteomes" id="UP000076079"/>
    </source>
</evidence>
<name>A0A143PN45_LUTPR</name>
<reference evidence="2 3" key="1">
    <citation type="journal article" date="2016" name="Genome Announc.">
        <title>First Complete Genome Sequence of a Subdivision 6 Acidobacterium Strain.</title>
        <authorList>
            <person name="Huang S."/>
            <person name="Vieira S."/>
            <person name="Bunk B."/>
            <person name="Riedel T."/>
            <person name="Sproer C."/>
            <person name="Overmann J."/>
        </authorList>
    </citation>
    <scope>NUCLEOTIDE SEQUENCE [LARGE SCALE GENOMIC DNA]</scope>
    <source>
        <strain evidence="3">DSM 100886 HEG_-6_39</strain>
    </source>
</reference>